<dbReference type="Pfam" id="PF13246">
    <property type="entry name" value="Cation_ATPase"/>
    <property type="match status" value="1"/>
</dbReference>
<dbReference type="InterPro" id="IPR001757">
    <property type="entry name" value="P_typ_ATPase"/>
</dbReference>
<dbReference type="InterPro" id="IPR023298">
    <property type="entry name" value="ATPase_P-typ_TM_dom_sf"/>
</dbReference>
<sequence length="915" mass="98582">MQFYARNTVMESRQWHALTRDAVLSELDSVMTGLSSVQVAARLRDYGANRLPEPPKRSLLRRFLLQFHNVLIHVLLGSALVTALLGHVVDTAVILGVVFINAAIGLVQEYRAERALAAISDLLAPYANVLRDGGRCSVRVEDLVPGDIVLLSAGDRVPADLRVLRSHGLGIQEAMLTGESLTVEKHTDPVFPAVAVAERSCMAFGGTLVVSGQGVGVVVATGTDTEMGRISHLLGNVTTLTTPLVRQMNVFARRLTVVILSLALVVLALGHFIWHYPFSDLFIAVVGLSVAAIPEGLPAVMTITLALGARAMARRNAVVRHLPAIETLSSVSVICTDKTGTLTRNEMVASELVTVDECLVISGEGYAPDGEIRSAELRLDPQTRPGLQELAQVAALCNDAALQNSEGSWRVEGDPMEGALLALAARLGVTRAKAQQQWIRTDVLPFEAEHRYMATLHHDHEGHARLFIKGAPERVLAMCRRVRTADGGEAYLDDNWWQARIEALAARGQRVLALASRMVPASQTVLARADVEGGIVLLGLVALMDPPRPEAVAAIAECQRAGIGVRMITGDHATTAAAIGRMLGLARTQRVITGAELDTMNDGELGRAVMETDIFARTSPEHKLRLVTALQAHGLTVAMTGDGVNDAPALKRADVGIAMGRKGSEAAREAADIVLADDNFASIVAAVREGRTVNDNITRVIGWTLPTSAGEAATIMAALLLGMVLPVTPVQILWVNLITAVTLGVALAFEPGERSAMQRPPRSPHAPLLGWFWLWHIVLVTLLFLAGVFGVYAWAIGQGHDIALARTMAMNTLIMMEIAHLFFIRSIHAPAFSIATLRGTRAVWSAIAIVVMAQCAMIWVPPLQAIFDTRAIPFFEGLLIPVVGVLLLLAVETERQLRRRMKKHWHGSIGHHASK</sequence>
<dbReference type="Gene3D" id="3.40.1110.10">
    <property type="entry name" value="Calcium-transporting ATPase, cytoplasmic domain N"/>
    <property type="match status" value="1"/>
</dbReference>
<dbReference type="SFLD" id="SFLDG00002">
    <property type="entry name" value="C1.7:_P-type_atpase_like"/>
    <property type="match status" value="1"/>
</dbReference>
<dbReference type="Gene3D" id="1.20.1110.10">
    <property type="entry name" value="Calcium-transporting ATPase, transmembrane domain"/>
    <property type="match status" value="1"/>
</dbReference>
<dbReference type="Proteomes" id="UP000322553">
    <property type="component" value="Chromosome"/>
</dbReference>
<dbReference type="Gene3D" id="3.40.50.1000">
    <property type="entry name" value="HAD superfamily/HAD-like"/>
    <property type="match status" value="1"/>
</dbReference>
<dbReference type="InterPro" id="IPR018303">
    <property type="entry name" value="ATPase_P-typ_P_site"/>
</dbReference>
<evidence type="ECO:0000256" key="5">
    <source>
        <dbReference type="ARBA" id="ARBA00022692"/>
    </source>
</evidence>
<protein>
    <submittedName>
        <fullName evidence="12">HAD-IC family P-type ATPase</fullName>
    </submittedName>
</protein>
<dbReference type="PROSITE" id="PS00154">
    <property type="entry name" value="ATPASE_E1_E2"/>
    <property type="match status" value="1"/>
</dbReference>
<keyword evidence="10" id="KW-1133">Transmembrane helix</keyword>
<reference evidence="12 13" key="1">
    <citation type="submission" date="2019-08" db="EMBL/GenBank/DDBJ databases">
        <title>Complete genome sequence of Kushneria sp. YCWA18, a halophilic phosphate-solubilizing bacterium isolated from Daqiao saltern in China.</title>
        <authorList>
            <person name="Du G.-X."/>
            <person name="Qu L.-Y."/>
        </authorList>
    </citation>
    <scope>NUCLEOTIDE SEQUENCE [LARGE SCALE GENOMIC DNA]</scope>
    <source>
        <strain evidence="12 13">YCWA18</strain>
    </source>
</reference>
<dbReference type="GO" id="GO:0015662">
    <property type="term" value="F:P-type ion transporter activity"/>
    <property type="evidence" value="ECO:0007669"/>
    <property type="project" value="UniProtKB-ARBA"/>
</dbReference>
<keyword evidence="8" id="KW-0460">Magnesium</keyword>
<comment type="subcellular location">
    <subcellularLocation>
        <location evidence="1">Cell membrane</location>
        <topology evidence="1">Multi-pass membrane protein</topology>
    </subcellularLocation>
</comment>
<dbReference type="GO" id="GO:0005524">
    <property type="term" value="F:ATP binding"/>
    <property type="evidence" value="ECO:0007669"/>
    <property type="project" value="UniProtKB-KW"/>
</dbReference>
<dbReference type="Pfam" id="PF00122">
    <property type="entry name" value="E1-E2_ATPase"/>
    <property type="match status" value="1"/>
</dbReference>
<dbReference type="SMART" id="SM00831">
    <property type="entry name" value="Cation_ATPase_N"/>
    <property type="match status" value="1"/>
</dbReference>
<gene>
    <name evidence="12" type="ORF">FY550_11605</name>
</gene>
<dbReference type="PRINTS" id="PR00120">
    <property type="entry name" value="HATPASE"/>
</dbReference>
<organism evidence="12 13">
    <name type="scientific">Kushneria phosphatilytica</name>
    <dbReference type="NCBI Taxonomy" id="657387"/>
    <lineage>
        <taxon>Bacteria</taxon>
        <taxon>Pseudomonadati</taxon>
        <taxon>Pseudomonadota</taxon>
        <taxon>Gammaproteobacteria</taxon>
        <taxon>Oceanospirillales</taxon>
        <taxon>Halomonadaceae</taxon>
        <taxon>Kushneria</taxon>
    </lineage>
</organism>
<dbReference type="STRING" id="657387.BH688_10530"/>
<keyword evidence="6" id="KW-0547">Nucleotide-binding</keyword>
<keyword evidence="7" id="KW-0067">ATP-binding</keyword>
<dbReference type="InterPro" id="IPR004014">
    <property type="entry name" value="ATPase_P-typ_cation-transptr_N"/>
</dbReference>
<evidence type="ECO:0000256" key="10">
    <source>
        <dbReference type="ARBA" id="ARBA00022989"/>
    </source>
</evidence>
<dbReference type="PANTHER" id="PTHR43294:SF21">
    <property type="entry name" value="CATION TRANSPORTING ATPASE"/>
    <property type="match status" value="1"/>
</dbReference>
<keyword evidence="13" id="KW-1185">Reference proteome</keyword>
<evidence type="ECO:0000313" key="13">
    <source>
        <dbReference type="Proteomes" id="UP000322553"/>
    </source>
</evidence>
<dbReference type="SUPFAM" id="SSF81653">
    <property type="entry name" value="Calcium ATPase, transduction domain A"/>
    <property type="match status" value="1"/>
</dbReference>
<keyword evidence="11" id="KW-0472">Membrane</keyword>
<evidence type="ECO:0000256" key="11">
    <source>
        <dbReference type="ARBA" id="ARBA00023136"/>
    </source>
</evidence>
<dbReference type="InterPro" id="IPR044492">
    <property type="entry name" value="P_typ_ATPase_HD_dom"/>
</dbReference>
<evidence type="ECO:0000256" key="6">
    <source>
        <dbReference type="ARBA" id="ARBA00022741"/>
    </source>
</evidence>
<dbReference type="GO" id="GO:0005886">
    <property type="term" value="C:plasma membrane"/>
    <property type="evidence" value="ECO:0007669"/>
    <property type="project" value="UniProtKB-SubCell"/>
</dbReference>
<evidence type="ECO:0000313" key="12">
    <source>
        <dbReference type="EMBL" id="QEL11719.1"/>
    </source>
</evidence>
<dbReference type="InterPro" id="IPR023214">
    <property type="entry name" value="HAD_sf"/>
</dbReference>
<accession>A0A1S1NV41</accession>
<keyword evidence="3" id="KW-1003">Cell membrane</keyword>
<dbReference type="PANTHER" id="PTHR43294">
    <property type="entry name" value="SODIUM/POTASSIUM-TRANSPORTING ATPASE SUBUNIT ALPHA"/>
    <property type="match status" value="1"/>
</dbReference>
<dbReference type="InterPro" id="IPR008250">
    <property type="entry name" value="ATPase_P-typ_transduc_dom_A_sf"/>
</dbReference>
<dbReference type="EMBL" id="CP043420">
    <property type="protein sequence ID" value="QEL11719.1"/>
    <property type="molecule type" value="Genomic_DNA"/>
</dbReference>
<comment type="similarity">
    <text evidence="2">Belongs to the cation transport ATPase (P-type) (TC 3.A.3) family. Type IIA subfamily.</text>
</comment>
<keyword evidence="9" id="KW-1278">Translocase</keyword>
<proteinExistence type="inferred from homology"/>
<dbReference type="Pfam" id="PF00690">
    <property type="entry name" value="Cation_ATPase_N"/>
    <property type="match status" value="1"/>
</dbReference>
<dbReference type="SUPFAM" id="SSF81665">
    <property type="entry name" value="Calcium ATPase, transmembrane domain M"/>
    <property type="match status" value="1"/>
</dbReference>
<dbReference type="AlphaFoldDB" id="A0A1S1NV41"/>
<evidence type="ECO:0000256" key="2">
    <source>
        <dbReference type="ARBA" id="ARBA00005675"/>
    </source>
</evidence>
<keyword evidence="4" id="KW-0597">Phosphoprotein</keyword>
<dbReference type="InterPro" id="IPR050510">
    <property type="entry name" value="Cation_transp_ATPase_P-type"/>
</dbReference>
<name>A0A1S1NV41_9GAMM</name>
<dbReference type="Pfam" id="PF00689">
    <property type="entry name" value="Cation_ATPase_C"/>
    <property type="match status" value="1"/>
</dbReference>
<evidence type="ECO:0000256" key="3">
    <source>
        <dbReference type="ARBA" id="ARBA00022475"/>
    </source>
</evidence>
<dbReference type="InterPro" id="IPR006068">
    <property type="entry name" value="ATPase_P-typ_cation-transptr_C"/>
</dbReference>
<dbReference type="SUPFAM" id="SSF81660">
    <property type="entry name" value="Metal cation-transporting ATPase, ATP-binding domain N"/>
    <property type="match status" value="1"/>
</dbReference>
<dbReference type="OrthoDB" id="9814270at2"/>
<keyword evidence="5" id="KW-0812">Transmembrane</keyword>
<dbReference type="SFLD" id="SFLDF00027">
    <property type="entry name" value="p-type_atpase"/>
    <property type="match status" value="1"/>
</dbReference>
<evidence type="ECO:0000256" key="7">
    <source>
        <dbReference type="ARBA" id="ARBA00022840"/>
    </source>
</evidence>
<dbReference type="InterPro" id="IPR036412">
    <property type="entry name" value="HAD-like_sf"/>
</dbReference>
<dbReference type="PRINTS" id="PR00119">
    <property type="entry name" value="CATATPASE"/>
</dbReference>
<dbReference type="GO" id="GO:0016887">
    <property type="term" value="F:ATP hydrolysis activity"/>
    <property type="evidence" value="ECO:0007669"/>
    <property type="project" value="InterPro"/>
</dbReference>
<dbReference type="SFLD" id="SFLDS00003">
    <property type="entry name" value="Haloacid_Dehalogenase"/>
    <property type="match status" value="1"/>
</dbReference>
<dbReference type="NCBIfam" id="TIGR01494">
    <property type="entry name" value="ATPase_P-type"/>
    <property type="match status" value="2"/>
</dbReference>
<evidence type="ECO:0000256" key="8">
    <source>
        <dbReference type="ARBA" id="ARBA00022842"/>
    </source>
</evidence>
<dbReference type="FunFam" id="2.70.150.10:FF:000160">
    <property type="entry name" value="Sarcoplasmic/endoplasmic reticulum calcium ATPase 1"/>
    <property type="match status" value="1"/>
</dbReference>
<dbReference type="InterPro" id="IPR023299">
    <property type="entry name" value="ATPase_P-typ_cyto_dom_N"/>
</dbReference>
<evidence type="ECO:0000256" key="9">
    <source>
        <dbReference type="ARBA" id="ARBA00022967"/>
    </source>
</evidence>
<dbReference type="SUPFAM" id="SSF56784">
    <property type="entry name" value="HAD-like"/>
    <property type="match status" value="1"/>
</dbReference>
<dbReference type="Gene3D" id="2.70.150.10">
    <property type="entry name" value="Calcium-transporting ATPase, cytoplasmic transduction domain A"/>
    <property type="match status" value="1"/>
</dbReference>
<dbReference type="InterPro" id="IPR059000">
    <property type="entry name" value="ATPase_P-type_domA"/>
</dbReference>
<evidence type="ECO:0000256" key="4">
    <source>
        <dbReference type="ARBA" id="ARBA00022553"/>
    </source>
</evidence>
<dbReference type="KEGG" id="kuy:FY550_11605"/>
<evidence type="ECO:0000256" key="1">
    <source>
        <dbReference type="ARBA" id="ARBA00004651"/>
    </source>
</evidence>